<evidence type="ECO:0000256" key="4">
    <source>
        <dbReference type="ARBA" id="ARBA00022946"/>
    </source>
</evidence>
<dbReference type="InterPro" id="IPR006843">
    <property type="entry name" value="PAP/fibrillin_dom"/>
</dbReference>
<dbReference type="PANTHER" id="PTHR31906">
    <property type="entry name" value="PLASTID-LIPID-ASSOCIATED PROTEIN 4, CHLOROPLASTIC-RELATED"/>
    <property type="match status" value="1"/>
</dbReference>
<reference evidence="7 8" key="1">
    <citation type="submission" date="2020-05" db="EMBL/GenBank/DDBJ databases">
        <authorList>
            <person name="Campoy J."/>
            <person name="Schneeberger K."/>
            <person name="Spophaly S."/>
        </authorList>
    </citation>
    <scope>NUCLEOTIDE SEQUENCE [LARGE SCALE GENOMIC DNA]</scope>
    <source>
        <strain evidence="7">PruArmRojPasFocal</strain>
    </source>
</reference>
<feature type="domain" description="Plastid lipid-associated protein/fibrillin conserved" evidence="6">
    <location>
        <begin position="67"/>
        <end position="243"/>
    </location>
</feature>
<dbReference type="GO" id="GO:0009536">
    <property type="term" value="C:plastid"/>
    <property type="evidence" value="ECO:0007669"/>
    <property type="project" value="UniProtKB-SubCell"/>
</dbReference>
<dbReference type="InterPro" id="IPR039633">
    <property type="entry name" value="PAP"/>
</dbReference>
<dbReference type="Proteomes" id="UP000507222">
    <property type="component" value="Unassembled WGS sequence"/>
</dbReference>
<protein>
    <recommendedName>
        <fullName evidence="6">Plastid lipid-associated protein/fibrillin conserved domain-containing protein</fullName>
    </recommendedName>
</protein>
<evidence type="ECO:0000256" key="1">
    <source>
        <dbReference type="ARBA" id="ARBA00004474"/>
    </source>
</evidence>
<accession>A0A6J5V0L3</accession>
<evidence type="ECO:0000256" key="2">
    <source>
        <dbReference type="ARBA" id="ARBA00005845"/>
    </source>
</evidence>
<evidence type="ECO:0000256" key="5">
    <source>
        <dbReference type="SAM" id="MobiDB-lite"/>
    </source>
</evidence>
<organism evidence="7 8">
    <name type="scientific">Prunus armeniaca</name>
    <name type="common">Apricot</name>
    <name type="synonym">Armeniaca vulgaris</name>
    <dbReference type="NCBI Taxonomy" id="36596"/>
    <lineage>
        <taxon>Eukaryota</taxon>
        <taxon>Viridiplantae</taxon>
        <taxon>Streptophyta</taxon>
        <taxon>Embryophyta</taxon>
        <taxon>Tracheophyta</taxon>
        <taxon>Spermatophyta</taxon>
        <taxon>Magnoliopsida</taxon>
        <taxon>eudicotyledons</taxon>
        <taxon>Gunneridae</taxon>
        <taxon>Pentapetalae</taxon>
        <taxon>rosids</taxon>
        <taxon>fabids</taxon>
        <taxon>Rosales</taxon>
        <taxon>Rosaceae</taxon>
        <taxon>Amygdaloideae</taxon>
        <taxon>Amygdaleae</taxon>
        <taxon>Prunus</taxon>
    </lineage>
</organism>
<gene>
    <name evidence="7" type="ORF">CURHAP_LOCUS34853</name>
</gene>
<evidence type="ECO:0000256" key="3">
    <source>
        <dbReference type="ARBA" id="ARBA00022640"/>
    </source>
</evidence>
<sequence length="421" mass="47138">MAAAVTAAAPPNLTSPRFHGWREKPTFSLSPTTLRFFRNPSRTKHLTQVLALVDEQQQQQVSFTEEENSLVEALIGIQGRGRSASPQQLTDVERAVQALESLQGIPDPTSSSLIEGRWQLMFTTRPGTASPIQRTFVGVDFFSVFQEVFLRTNDPRVSNIVKFSDAIGELKVEAAASIKDRKRILFRFDRAAFSFKFLPFKVPYPVPFRLLGDEAKGWLDTTYLSQSGNLRISRGNKGTTFVLQKKTEPRQRLLSTISTGTGVKEAIDEFISFNQNKGIGEPELQEGEWEMLWSSQEETDSWLENAANGLMGKQIVKENGQIKFVVDILLGLKFSITGTFVKSGTTTYDITMDDAAIIGGQFGYPVELESKFKLEPLWYRTEVRWANQTDRRSKFQVISKAIRKGETSIFVGNGVSLGALK</sequence>
<feature type="region of interest" description="Disordered" evidence="5">
    <location>
        <begin position="1"/>
        <end position="24"/>
    </location>
</feature>
<comment type="similarity">
    <text evidence="2">Belongs to the PAP/fibrillin family.</text>
</comment>
<comment type="subcellular location">
    <subcellularLocation>
        <location evidence="1">Plastid</location>
    </subcellularLocation>
</comment>
<keyword evidence="4" id="KW-0809">Transit peptide</keyword>
<keyword evidence="3" id="KW-0934">Plastid</keyword>
<proteinExistence type="inferred from homology"/>
<evidence type="ECO:0000259" key="6">
    <source>
        <dbReference type="Pfam" id="PF04755"/>
    </source>
</evidence>
<dbReference type="AlphaFoldDB" id="A0A6J5V0L3"/>
<evidence type="ECO:0000313" key="8">
    <source>
        <dbReference type="Proteomes" id="UP000507222"/>
    </source>
</evidence>
<dbReference type="EMBL" id="CAEKDK010000006">
    <property type="protein sequence ID" value="CAB4281723.1"/>
    <property type="molecule type" value="Genomic_DNA"/>
</dbReference>
<dbReference type="Pfam" id="PF04755">
    <property type="entry name" value="PAP_fibrillin"/>
    <property type="match status" value="1"/>
</dbReference>
<name>A0A6J5V0L3_PRUAR</name>
<evidence type="ECO:0000313" key="7">
    <source>
        <dbReference type="EMBL" id="CAB4281723.1"/>
    </source>
</evidence>